<feature type="transmembrane region" description="Helical" evidence="1">
    <location>
        <begin position="81"/>
        <end position="102"/>
    </location>
</feature>
<dbReference type="Gene3D" id="2.60.120.1440">
    <property type="match status" value="1"/>
</dbReference>
<gene>
    <name evidence="4" type="ORF">SAMN05444266_108158</name>
</gene>
<dbReference type="Pfam" id="PF04773">
    <property type="entry name" value="FecR"/>
    <property type="match status" value="1"/>
</dbReference>
<dbReference type="EMBL" id="FRBL01000008">
    <property type="protein sequence ID" value="SHM46102.1"/>
    <property type="molecule type" value="Genomic_DNA"/>
</dbReference>
<evidence type="ECO:0000313" key="5">
    <source>
        <dbReference type="Proteomes" id="UP000184420"/>
    </source>
</evidence>
<keyword evidence="1" id="KW-0812">Transmembrane</keyword>
<dbReference type="Proteomes" id="UP000184420">
    <property type="component" value="Unassembled WGS sequence"/>
</dbReference>
<dbReference type="InterPro" id="IPR032508">
    <property type="entry name" value="FecR_C"/>
</dbReference>
<proteinExistence type="predicted"/>
<organism evidence="4 5">
    <name type="scientific">Chitinophaga jiangningensis</name>
    <dbReference type="NCBI Taxonomy" id="1419482"/>
    <lineage>
        <taxon>Bacteria</taxon>
        <taxon>Pseudomonadati</taxon>
        <taxon>Bacteroidota</taxon>
        <taxon>Chitinophagia</taxon>
        <taxon>Chitinophagales</taxon>
        <taxon>Chitinophagaceae</taxon>
        <taxon>Chitinophaga</taxon>
    </lineage>
</organism>
<dbReference type="Pfam" id="PF16344">
    <property type="entry name" value="FecR_C"/>
    <property type="match status" value="1"/>
</dbReference>
<keyword evidence="1" id="KW-1133">Transmembrane helix</keyword>
<accession>A0A1M7IZH7</accession>
<keyword evidence="1" id="KW-0472">Membrane</keyword>
<dbReference type="AlphaFoldDB" id="A0A1M7IZH7"/>
<dbReference type="FunFam" id="2.60.120.1440:FF:000001">
    <property type="entry name" value="Putative anti-sigma factor"/>
    <property type="match status" value="1"/>
</dbReference>
<protein>
    <submittedName>
        <fullName evidence="4">FecR family protein</fullName>
    </submittedName>
</protein>
<dbReference type="GO" id="GO:0016989">
    <property type="term" value="F:sigma factor antagonist activity"/>
    <property type="evidence" value="ECO:0007669"/>
    <property type="project" value="TreeGrafter"/>
</dbReference>
<evidence type="ECO:0000256" key="1">
    <source>
        <dbReference type="SAM" id="Phobius"/>
    </source>
</evidence>
<feature type="domain" description="FecR protein" evidence="2">
    <location>
        <begin position="175"/>
        <end position="271"/>
    </location>
</feature>
<dbReference type="InterPro" id="IPR006860">
    <property type="entry name" value="FecR"/>
</dbReference>
<dbReference type="PANTHER" id="PTHR30273">
    <property type="entry name" value="PERIPLASMIC SIGNAL SENSOR AND SIGMA FACTOR ACTIVATOR FECR-RELATED"/>
    <property type="match status" value="1"/>
</dbReference>
<dbReference type="Gene3D" id="3.55.50.30">
    <property type="match status" value="1"/>
</dbReference>
<reference evidence="4 5" key="1">
    <citation type="submission" date="2016-11" db="EMBL/GenBank/DDBJ databases">
        <authorList>
            <person name="Jaros S."/>
            <person name="Januszkiewicz K."/>
            <person name="Wedrychowicz H."/>
        </authorList>
    </citation>
    <scope>NUCLEOTIDE SEQUENCE [LARGE SCALE GENOMIC DNA]</scope>
    <source>
        <strain evidence="4 5">DSM 27406</strain>
    </source>
</reference>
<evidence type="ECO:0000313" key="4">
    <source>
        <dbReference type="EMBL" id="SHM46102.1"/>
    </source>
</evidence>
<feature type="domain" description="Protein FecR C-terminal" evidence="3">
    <location>
        <begin position="314"/>
        <end position="380"/>
    </location>
</feature>
<sequence length="387" mass="42827">MESTAYYKYLITRYYNGTATPAETEELMAELRKHADDEQWQLLIQEMYAAETPDPAYDPASYEPAIQSILDAGKQTPVRRLWPRLAAAAAVLLLLGTSAWYIRHRSDSKPAATMAQSFDVKPGKEGAVLTLDDGSQVVLDSLQNGVVTNQHGASVVLQNGQLAYQGSGNGSSFNTMSTPKGRKFRLQLPDGTLVWMNAASSLRFPTAFTGSDRTVELSGEAYFEVAQQPNKPFRIRLAAETYIQVLGTSFNVNAYTDENNMSTTLLQGAVKIERKGRVQLLKPGQQLQLDQHNSFTIVNNADTAAVMAWKNGILNFQDKKLTAVMRLLERWYDIEVVYQGTPPDVTFYGEIGCDVNLASVLNFLQESGITFSMENNKLIVGPKTNTK</sequence>
<dbReference type="STRING" id="1419482.SAMN05444266_108158"/>
<evidence type="ECO:0000259" key="2">
    <source>
        <dbReference type="Pfam" id="PF04773"/>
    </source>
</evidence>
<dbReference type="PANTHER" id="PTHR30273:SF2">
    <property type="entry name" value="PROTEIN FECR"/>
    <property type="match status" value="1"/>
</dbReference>
<name>A0A1M7IZH7_9BACT</name>
<dbReference type="InterPro" id="IPR012373">
    <property type="entry name" value="Ferrdict_sens_TM"/>
</dbReference>
<dbReference type="OrthoDB" id="638384at2"/>
<evidence type="ECO:0000259" key="3">
    <source>
        <dbReference type="Pfam" id="PF16344"/>
    </source>
</evidence>
<keyword evidence="5" id="KW-1185">Reference proteome</keyword>
<dbReference type="RefSeq" id="WP_073085031.1">
    <property type="nucleotide sequence ID" value="NZ_FRBL01000008.1"/>
</dbReference>